<keyword evidence="1" id="KW-0472">Membrane</keyword>
<organism evidence="2 3">
    <name type="scientific">Polytolypa hystricis (strain UAMH7299)</name>
    <dbReference type="NCBI Taxonomy" id="1447883"/>
    <lineage>
        <taxon>Eukaryota</taxon>
        <taxon>Fungi</taxon>
        <taxon>Dikarya</taxon>
        <taxon>Ascomycota</taxon>
        <taxon>Pezizomycotina</taxon>
        <taxon>Eurotiomycetes</taxon>
        <taxon>Eurotiomycetidae</taxon>
        <taxon>Onygenales</taxon>
        <taxon>Onygenales incertae sedis</taxon>
        <taxon>Polytolypa</taxon>
    </lineage>
</organism>
<evidence type="ECO:0000313" key="3">
    <source>
        <dbReference type="Proteomes" id="UP000224634"/>
    </source>
</evidence>
<dbReference type="Proteomes" id="UP000224634">
    <property type="component" value="Unassembled WGS sequence"/>
</dbReference>
<evidence type="ECO:0008006" key="4">
    <source>
        <dbReference type="Google" id="ProtNLM"/>
    </source>
</evidence>
<gene>
    <name evidence="2" type="ORF">AJ80_09782</name>
</gene>
<reference evidence="2 3" key="1">
    <citation type="submission" date="2017-10" db="EMBL/GenBank/DDBJ databases">
        <title>Comparative genomics in systemic dimorphic fungi from Ajellomycetaceae.</title>
        <authorList>
            <person name="Munoz J.F."/>
            <person name="Mcewen J.G."/>
            <person name="Clay O.K."/>
            <person name="Cuomo C.A."/>
        </authorList>
    </citation>
    <scope>NUCLEOTIDE SEQUENCE [LARGE SCALE GENOMIC DNA]</scope>
    <source>
        <strain evidence="2 3">UAMH7299</strain>
    </source>
</reference>
<dbReference type="OrthoDB" id="4191440at2759"/>
<keyword evidence="1" id="KW-0812">Transmembrane</keyword>
<proteinExistence type="predicted"/>
<feature type="transmembrane region" description="Helical" evidence="1">
    <location>
        <begin position="214"/>
        <end position="237"/>
    </location>
</feature>
<accession>A0A2B7WJV2</accession>
<feature type="transmembrane region" description="Helical" evidence="1">
    <location>
        <begin position="79"/>
        <end position="99"/>
    </location>
</feature>
<dbReference type="AlphaFoldDB" id="A0A2B7WJV2"/>
<name>A0A2B7WJV2_POLH7</name>
<feature type="transmembrane region" description="Helical" evidence="1">
    <location>
        <begin position="173"/>
        <end position="194"/>
    </location>
</feature>
<keyword evidence="3" id="KW-1185">Reference proteome</keyword>
<evidence type="ECO:0000313" key="2">
    <source>
        <dbReference type="EMBL" id="PGG96810.1"/>
    </source>
</evidence>
<protein>
    <recommendedName>
        <fullName evidence="4">F-box domain-containing protein</fullName>
    </recommendedName>
</protein>
<keyword evidence="1" id="KW-1133">Transmembrane helix</keyword>
<dbReference type="CDD" id="cd09917">
    <property type="entry name" value="F-box_SF"/>
    <property type="match status" value="1"/>
</dbReference>
<feature type="non-terminal residue" evidence="2">
    <location>
        <position position="495"/>
    </location>
</feature>
<dbReference type="EMBL" id="PDNA01000344">
    <property type="protein sequence ID" value="PGG96810.1"/>
    <property type="molecule type" value="Genomic_DNA"/>
</dbReference>
<sequence>MVSRYLRPEGLLVPGVGAPSGVFRFAGHMVLGTWSSYGMTAFNAVSRHEILQQPPFNPNILRAEAIVAKWGRIAFYWNFALWIPTIFCPGLGTLVIGAFDLFLTVQMGIAVVLQSGYIPRNGGPCNDADNWQVTGNMTKSFFYAQGATNATRIPADKICRGYVEEWKYGVASLVLYSLVSFFNIGLALLVCWCVNRSSNRNISRPSWRAFAKGLACGLVAIPFLLFVLLKGIAEIILSCFPIRLQRRFNFGLRFVAKTFGFPIWFVYARVPTPQPIDLQDLKSKFRPKSPPDLETAPPKEASGGSSTALAEFLHIDILMLVSEHLHHQDMLNLSLTSKQMRQVIYPTGEEEARAKLYKKYTCEGNGFPCWSCRTPICMSCERIKYFSYAEANVSHTACKPCCSKCLQGRVLRLSSRKLHECGCDKQRGHFQVADRSYIAYSTVAYQVTERERFRRHLCSRCASRDTAKLVKMRLDLEKKDIRRGYKKKEEGEGEE</sequence>
<evidence type="ECO:0000256" key="1">
    <source>
        <dbReference type="SAM" id="Phobius"/>
    </source>
</evidence>
<comment type="caution">
    <text evidence="2">The sequence shown here is derived from an EMBL/GenBank/DDBJ whole genome shotgun (WGS) entry which is preliminary data.</text>
</comment>